<feature type="signal peptide" evidence="1">
    <location>
        <begin position="1"/>
        <end position="22"/>
    </location>
</feature>
<dbReference type="Gene3D" id="3.40.30.10">
    <property type="entry name" value="Glutaredoxin"/>
    <property type="match status" value="1"/>
</dbReference>
<comment type="caution">
    <text evidence="2">The sequence shown here is derived from an EMBL/GenBank/DDBJ whole genome shotgun (WGS) entry which is preliminary data.</text>
</comment>
<keyword evidence="3" id="KW-1185">Reference proteome</keyword>
<protein>
    <submittedName>
        <fullName evidence="2">Thioredoxin family protein</fullName>
    </submittedName>
</protein>
<feature type="chain" id="PRO_5002464741" evidence="1">
    <location>
        <begin position="23"/>
        <end position="149"/>
    </location>
</feature>
<dbReference type="AlphaFoldDB" id="A0A0F3MJ41"/>
<reference evidence="2 3" key="1">
    <citation type="submission" date="2015-02" db="EMBL/GenBank/DDBJ databases">
        <title>Genome Sequencing of Rickettsiales.</title>
        <authorList>
            <person name="Daugherty S.C."/>
            <person name="Su Q."/>
            <person name="Abolude K."/>
            <person name="Beier-Sexton M."/>
            <person name="Carlyon J.A."/>
            <person name="Carter R."/>
            <person name="Day N.P."/>
            <person name="Dumler S.J."/>
            <person name="Dyachenko V."/>
            <person name="Godinez A."/>
            <person name="Kurtti T.J."/>
            <person name="Lichay M."/>
            <person name="Mullins K.E."/>
            <person name="Ott S."/>
            <person name="Pappas-Brown V."/>
            <person name="Paris D.H."/>
            <person name="Patel P."/>
            <person name="Richards A.L."/>
            <person name="Sadzewicz L."/>
            <person name="Sears K."/>
            <person name="Seidman D."/>
            <person name="Sengamalay N."/>
            <person name="Stenos J."/>
            <person name="Tallon L.J."/>
            <person name="Vincent G."/>
            <person name="Fraser C.M."/>
            <person name="Munderloh U."/>
            <person name="Dunning-Hotopp J.C."/>
        </authorList>
    </citation>
    <scope>NUCLEOTIDE SEQUENCE [LARGE SCALE GENOMIC DNA]</scope>
    <source>
        <strain evidence="2 3">Fuller</strain>
    </source>
</reference>
<dbReference type="InterPro" id="IPR039555">
    <property type="entry name" value="TraF/TrbB"/>
</dbReference>
<dbReference type="Pfam" id="PF13728">
    <property type="entry name" value="TraF"/>
    <property type="match status" value="1"/>
</dbReference>
<gene>
    <name evidence="2" type="ORF">OCHUTO_0703</name>
</gene>
<dbReference type="PATRIC" id="fig|1359168.3.peg.320"/>
<sequence length="149" mass="16968">MKLLSLISLFSLIFWLSNISYANTNDIVNISEVNVNTNSISGEQKISNLAQNYSLTLVENIQCRHCKNFKSTFDKFIEKYKFNSDIIQISPSNITKSHRKLMDIINAVPTVILFNKASDKSIIFSQGNVPLQHLEQTAIQVWDKLSQTN</sequence>
<name>A0A0F3MJ41_9RICK</name>
<evidence type="ECO:0000313" key="2">
    <source>
        <dbReference type="EMBL" id="KJV55788.1"/>
    </source>
</evidence>
<evidence type="ECO:0000313" key="3">
    <source>
        <dbReference type="Proteomes" id="UP000033616"/>
    </source>
</evidence>
<dbReference type="EMBL" id="LANP01000017">
    <property type="protein sequence ID" value="KJV55788.1"/>
    <property type="molecule type" value="Genomic_DNA"/>
</dbReference>
<dbReference type="SUPFAM" id="SSF52833">
    <property type="entry name" value="Thioredoxin-like"/>
    <property type="match status" value="1"/>
</dbReference>
<evidence type="ECO:0000256" key="1">
    <source>
        <dbReference type="SAM" id="SignalP"/>
    </source>
</evidence>
<organism evidence="2 3">
    <name type="scientific">Orientia chuto str. Dubai</name>
    <dbReference type="NCBI Taxonomy" id="1359168"/>
    <lineage>
        <taxon>Bacteria</taxon>
        <taxon>Pseudomonadati</taxon>
        <taxon>Pseudomonadota</taxon>
        <taxon>Alphaproteobacteria</taxon>
        <taxon>Rickettsiales</taxon>
        <taxon>Rickettsiaceae</taxon>
        <taxon>Rickettsieae</taxon>
        <taxon>Orientia</taxon>
    </lineage>
</organism>
<dbReference type="RefSeq" id="WP_045797354.1">
    <property type="nucleotide sequence ID" value="NZ_LANP01000017.1"/>
</dbReference>
<dbReference type="Proteomes" id="UP000033616">
    <property type="component" value="Unassembled WGS sequence"/>
</dbReference>
<accession>A0A0F3MJ41</accession>
<dbReference type="OrthoDB" id="1351453at28211"/>
<proteinExistence type="predicted"/>
<keyword evidence="1" id="KW-0732">Signal</keyword>
<dbReference type="InterPro" id="IPR036249">
    <property type="entry name" value="Thioredoxin-like_sf"/>
</dbReference>